<dbReference type="RefSeq" id="WP_394843324.1">
    <property type="nucleotide sequence ID" value="NZ_CP089982.1"/>
</dbReference>
<gene>
    <name evidence="7" type="ORF">LZC95_40525</name>
</gene>
<evidence type="ECO:0000256" key="1">
    <source>
        <dbReference type="ARBA" id="ARBA00006382"/>
    </source>
</evidence>
<name>A0ABZ2K643_9BACT</name>
<comment type="similarity">
    <text evidence="1 3 4">Belongs to the Glu/Leu/Phe/Val dehydrogenases family.</text>
</comment>
<dbReference type="PRINTS" id="PR00082">
    <property type="entry name" value="GLFDHDRGNASE"/>
</dbReference>
<accession>A0ABZ2K643</accession>
<dbReference type="InterPro" id="IPR033524">
    <property type="entry name" value="Glu/Leu/Phe/Val_DH_AS"/>
</dbReference>
<dbReference type="SUPFAM" id="SSF51735">
    <property type="entry name" value="NAD(P)-binding Rossmann-fold domains"/>
    <property type="match status" value="1"/>
</dbReference>
<dbReference type="SMART" id="SM00839">
    <property type="entry name" value="ELFV_dehydrog"/>
    <property type="match status" value="1"/>
</dbReference>
<reference evidence="7 8" key="1">
    <citation type="submission" date="2021-12" db="EMBL/GenBank/DDBJ databases">
        <title>Discovery of the Pendulisporaceae a myxobacterial family with distinct sporulation behavior and unique specialized metabolism.</title>
        <authorList>
            <person name="Garcia R."/>
            <person name="Popoff A."/>
            <person name="Bader C.D."/>
            <person name="Loehr J."/>
            <person name="Walesch S."/>
            <person name="Walt C."/>
            <person name="Boldt J."/>
            <person name="Bunk B."/>
            <person name="Haeckl F.J.F.P.J."/>
            <person name="Gunesch A.P."/>
            <person name="Birkelbach J."/>
            <person name="Nuebel U."/>
            <person name="Pietschmann T."/>
            <person name="Bach T."/>
            <person name="Mueller R."/>
        </authorList>
    </citation>
    <scope>NUCLEOTIDE SEQUENCE [LARGE SCALE GENOMIC DNA]</scope>
    <source>
        <strain evidence="7 8">MSr12523</strain>
    </source>
</reference>
<dbReference type="InterPro" id="IPR006097">
    <property type="entry name" value="Glu/Leu/Phe/Val/Trp_DH_dimer"/>
</dbReference>
<evidence type="ECO:0000256" key="4">
    <source>
        <dbReference type="RuleBase" id="RU004417"/>
    </source>
</evidence>
<dbReference type="InterPro" id="IPR036291">
    <property type="entry name" value="NAD(P)-bd_dom_sf"/>
</dbReference>
<dbReference type="InterPro" id="IPR014362">
    <property type="entry name" value="Glu_DH"/>
</dbReference>
<dbReference type="Gene3D" id="3.40.50.720">
    <property type="entry name" value="NAD(P)-binding Rossmann-like Domain"/>
    <property type="match status" value="1"/>
</dbReference>
<dbReference type="PROSITE" id="PS00074">
    <property type="entry name" value="GLFV_DEHYDROGENASE"/>
    <property type="match status" value="1"/>
</dbReference>
<proteinExistence type="inferred from homology"/>
<evidence type="ECO:0000256" key="2">
    <source>
        <dbReference type="ARBA" id="ARBA00023002"/>
    </source>
</evidence>
<evidence type="ECO:0000256" key="3">
    <source>
        <dbReference type="PIRNR" id="PIRNR000185"/>
    </source>
</evidence>
<dbReference type="PIRSF" id="PIRSF000185">
    <property type="entry name" value="Glu_DH"/>
    <property type="match status" value="1"/>
</dbReference>
<keyword evidence="2 3" id="KW-0560">Oxidoreductase</keyword>
<dbReference type="Gene3D" id="3.40.50.10860">
    <property type="entry name" value="Leucine Dehydrogenase, chain A, domain 1"/>
    <property type="match status" value="1"/>
</dbReference>
<evidence type="ECO:0000256" key="5">
    <source>
        <dbReference type="SAM" id="MobiDB-lite"/>
    </source>
</evidence>
<dbReference type="PANTHER" id="PTHR11606">
    <property type="entry name" value="GLUTAMATE DEHYDROGENASE"/>
    <property type="match status" value="1"/>
</dbReference>
<dbReference type="EMBL" id="CP089982">
    <property type="protein sequence ID" value="WXA92722.1"/>
    <property type="molecule type" value="Genomic_DNA"/>
</dbReference>
<evidence type="ECO:0000313" key="8">
    <source>
        <dbReference type="Proteomes" id="UP001379533"/>
    </source>
</evidence>
<dbReference type="Proteomes" id="UP001379533">
    <property type="component" value="Chromosome"/>
</dbReference>
<dbReference type="Pfam" id="PF00208">
    <property type="entry name" value="ELFV_dehydrog"/>
    <property type="match status" value="1"/>
</dbReference>
<evidence type="ECO:0000259" key="6">
    <source>
        <dbReference type="SMART" id="SM00839"/>
    </source>
</evidence>
<dbReference type="SUPFAM" id="SSF53223">
    <property type="entry name" value="Aminoacid dehydrogenase-like, N-terminal domain"/>
    <property type="match status" value="1"/>
</dbReference>
<evidence type="ECO:0000313" key="7">
    <source>
        <dbReference type="EMBL" id="WXA92722.1"/>
    </source>
</evidence>
<dbReference type="InterPro" id="IPR006096">
    <property type="entry name" value="Glu/Leu/Phe/Val/Trp_DH_C"/>
</dbReference>
<dbReference type="InterPro" id="IPR033922">
    <property type="entry name" value="NAD_bind_Glu_DH"/>
</dbReference>
<dbReference type="CDD" id="cd01076">
    <property type="entry name" value="NAD_bind_1_Glu_DH"/>
    <property type="match status" value="1"/>
</dbReference>
<dbReference type="InterPro" id="IPR006095">
    <property type="entry name" value="Glu/Leu/Phe/Val/Trp_DH"/>
</dbReference>
<feature type="region of interest" description="Disordered" evidence="5">
    <location>
        <begin position="1"/>
        <end position="22"/>
    </location>
</feature>
<dbReference type="PANTHER" id="PTHR11606:SF13">
    <property type="entry name" value="GLUTAMATE DEHYDROGENASE 1, MITOCHONDRIAL"/>
    <property type="match status" value="1"/>
</dbReference>
<sequence length="443" mass="48817">MTDSENKPVPVPPPSRTSLPSTTTKKEYDFFGVIQDYLDEAAAAANLELFVRTILSQPKNEIIVNFPVRMDNGEVKLFKGYRVQHNNLLGPFKGGIRFHPDVSLDDVKALAAMMTWKSALMRLPFGGGKGGIKFDPHSVTPHELQKITRRFTHALGMNIGPDYDIPAPDVGTNGQTMAWMMDTYSNMIGSYQKQSVKGVVTGKPVASGGTLGRAKATAQGMVFCLIEWAKEHNFQLEGKTMTVQGFGNVGSHTAVILARLGVSTIAVGDHTGYLFNPEGFNAHKLQDYVQHHGSIAGYPGGKPISREEFFATKADIFAPSALENQIKEAEARQLQCTVIVEGANGPTNPAGEKILEERGITILPDVLANSGGVTVSYYEWVQNKRSESWTEEEVDEKLERAMERAYREVSDYARNKKVSLRIAAYAIALSRIEAVYKEREIFP</sequence>
<dbReference type="InterPro" id="IPR046346">
    <property type="entry name" value="Aminoacid_DH-like_N_sf"/>
</dbReference>
<keyword evidence="8" id="KW-1185">Reference proteome</keyword>
<protein>
    <recommendedName>
        <fullName evidence="3">Glutamate dehydrogenase</fullName>
    </recommendedName>
</protein>
<organism evidence="7 8">
    <name type="scientific">Pendulispora brunnea</name>
    <dbReference type="NCBI Taxonomy" id="2905690"/>
    <lineage>
        <taxon>Bacteria</taxon>
        <taxon>Pseudomonadati</taxon>
        <taxon>Myxococcota</taxon>
        <taxon>Myxococcia</taxon>
        <taxon>Myxococcales</taxon>
        <taxon>Sorangiineae</taxon>
        <taxon>Pendulisporaceae</taxon>
        <taxon>Pendulispora</taxon>
    </lineage>
</organism>
<feature type="domain" description="Glutamate/phenylalanine/leucine/valine/L-tryptophan dehydrogenase C-terminal" evidence="6">
    <location>
        <begin position="210"/>
        <end position="440"/>
    </location>
</feature>
<dbReference type="Pfam" id="PF02812">
    <property type="entry name" value="ELFV_dehydrog_N"/>
    <property type="match status" value="1"/>
</dbReference>